<feature type="compositionally biased region" description="Polar residues" evidence="2">
    <location>
        <begin position="1003"/>
        <end position="1024"/>
    </location>
</feature>
<keyword evidence="1" id="KW-0343">GTPase activation</keyword>
<feature type="compositionally biased region" description="Basic and acidic residues" evidence="2">
    <location>
        <begin position="738"/>
        <end position="752"/>
    </location>
</feature>
<feature type="compositionally biased region" description="Polar residues" evidence="2">
    <location>
        <begin position="375"/>
        <end position="385"/>
    </location>
</feature>
<feature type="compositionally biased region" description="Polar residues" evidence="2">
    <location>
        <begin position="899"/>
        <end position="917"/>
    </location>
</feature>
<reference evidence="4 5" key="1">
    <citation type="submission" date="2023-08" db="EMBL/GenBank/DDBJ databases">
        <title>Black Yeasts Isolated from many extreme environments.</title>
        <authorList>
            <person name="Coleine C."/>
            <person name="Stajich J.E."/>
            <person name="Selbmann L."/>
        </authorList>
    </citation>
    <scope>NUCLEOTIDE SEQUENCE [LARGE SCALE GENOMIC DNA]</scope>
    <source>
        <strain evidence="4 5">CCFEE 5885</strain>
    </source>
</reference>
<dbReference type="PANTHER" id="PTHR15228">
    <property type="entry name" value="SPERMATHECAL PHYSIOLOGY VARIANT"/>
    <property type="match status" value="1"/>
</dbReference>
<feature type="compositionally biased region" description="Polar residues" evidence="2">
    <location>
        <begin position="418"/>
        <end position="434"/>
    </location>
</feature>
<feature type="compositionally biased region" description="Polar residues" evidence="2">
    <location>
        <begin position="665"/>
        <end position="675"/>
    </location>
</feature>
<feature type="compositionally biased region" description="Polar residues" evidence="2">
    <location>
        <begin position="683"/>
        <end position="710"/>
    </location>
</feature>
<evidence type="ECO:0000256" key="2">
    <source>
        <dbReference type="SAM" id="MobiDB-lite"/>
    </source>
</evidence>
<feature type="compositionally biased region" description="Polar residues" evidence="2">
    <location>
        <begin position="827"/>
        <end position="840"/>
    </location>
</feature>
<evidence type="ECO:0000259" key="3">
    <source>
        <dbReference type="PROSITE" id="PS50238"/>
    </source>
</evidence>
<feature type="compositionally biased region" description="Polar residues" evidence="2">
    <location>
        <begin position="302"/>
        <end position="320"/>
    </location>
</feature>
<feature type="compositionally biased region" description="Polar residues" evidence="2">
    <location>
        <begin position="596"/>
        <end position="615"/>
    </location>
</feature>
<evidence type="ECO:0000313" key="4">
    <source>
        <dbReference type="EMBL" id="KAK5099665.1"/>
    </source>
</evidence>
<feature type="domain" description="Rho-GAP" evidence="3">
    <location>
        <begin position="74"/>
        <end position="281"/>
    </location>
</feature>
<comment type="caution">
    <text evidence="4">The sequence shown here is derived from an EMBL/GenBank/DDBJ whole genome shotgun (WGS) entry which is preliminary data.</text>
</comment>
<evidence type="ECO:0000313" key="5">
    <source>
        <dbReference type="Proteomes" id="UP001345013"/>
    </source>
</evidence>
<feature type="compositionally biased region" description="Low complexity" evidence="2">
    <location>
        <begin position="528"/>
        <end position="539"/>
    </location>
</feature>
<dbReference type="InterPro" id="IPR000198">
    <property type="entry name" value="RhoGAP_dom"/>
</dbReference>
<name>A0ABR0KNA3_9EURO</name>
<accession>A0ABR0KNA3</accession>
<feature type="compositionally biased region" description="Low complexity" evidence="2">
    <location>
        <begin position="842"/>
        <end position="869"/>
    </location>
</feature>
<feature type="region of interest" description="Disordered" evidence="2">
    <location>
        <begin position="555"/>
        <end position="952"/>
    </location>
</feature>
<dbReference type="PROSITE" id="PS50238">
    <property type="entry name" value="RHOGAP"/>
    <property type="match status" value="1"/>
</dbReference>
<proteinExistence type="predicted"/>
<organism evidence="4 5">
    <name type="scientific">Lithohypha guttulata</name>
    <dbReference type="NCBI Taxonomy" id="1690604"/>
    <lineage>
        <taxon>Eukaryota</taxon>
        <taxon>Fungi</taxon>
        <taxon>Dikarya</taxon>
        <taxon>Ascomycota</taxon>
        <taxon>Pezizomycotina</taxon>
        <taxon>Eurotiomycetes</taxon>
        <taxon>Chaetothyriomycetidae</taxon>
        <taxon>Chaetothyriales</taxon>
        <taxon>Trichomeriaceae</taxon>
        <taxon>Lithohypha</taxon>
    </lineage>
</organism>
<dbReference type="InterPro" id="IPR051025">
    <property type="entry name" value="RhoGAP"/>
</dbReference>
<dbReference type="InterPro" id="IPR008936">
    <property type="entry name" value="Rho_GTPase_activation_prot"/>
</dbReference>
<feature type="compositionally biased region" description="Polar residues" evidence="2">
    <location>
        <begin position="1"/>
        <end position="27"/>
    </location>
</feature>
<feature type="compositionally biased region" description="Low complexity" evidence="2">
    <location>
        <begin position="579"/>
        <end position="595"/>
    </location>
</feature>
<feature type="region of interest" description="Disordered" evidence="2">
    <location>
        <begin position="291"/>
        <end position="440"/>
    </location>
</feature>
<feature type="compositionally biased region" description="Basic and acidic residues" evidence="2">
    <location>
        <begin position="781"/>
        <end position="803"/>
    </location>
</feature>
<feature type="compositionally biased region" description="Basic residues" evidence="2">
    <location>
        <begin position="516"/>
        <end position="525"/>
    </location>
</feature>
<dbReference type="Pfam" id="PF00620">
    <property type="entry name" value="RhoGAP"/>
    <property type="match status" value="1"/>
</dbReference>
<feature type="compositionally biased region" description="Low complexity" evidence="2">
    <location>
        <begin position="348"/>
        <end position="361"/>
    </location>
</feature>
<evidence type="ECO:0000256" key="1">
    <source>
        <dbReference type="ARBA" id="ARBA00022468"/>
    </source>
</evidence>
<dbReference type="Proteomes" id="UP001345013">
    <property type="component" value="Unassembled WGS sequence"/>
</dbReference>
<feature type="compositionally biased region" description="Polar residues" evidence="2">
    <location>
        <begin position="939"/>
        <end position="952"/>
    </location>
</feature>
<protein>
    <submittedName>
        <fullName evidence="4">GTPase activating protein (GAP) for Rho1p</fullName>
    </submittedName>
</protein>
<feature type="region of interest" description="Disordered" evidence="2">
    <location>
        <begin position="1"/>
        <end position="38"/>
    </location>
</feature>
<feature type="region of interest" description="Disordered" evidence="2">
    <location>
        <begin position="478"/>
        <end position="541"/>
    </location>
</feature>
<feature type="region of interest" description="Disordered" evidence="2">
    <location>
        <begin position="986"/>
        <end position="1024"/>
    </location>
</feature>
<dbReference type="InterPro" id="IPR058348">
    <property type="entry name" value="DUF8035"/>
</dbReference>
<feature type="compositionally biased region" description="Low complexity" evidence="2">
    <location>
        <begin position="328"/>
        <end position="341"/>
    </location>
</feature>
<feature type="compositionally biased region" description="Gly residues" evidence="2">
    <location>
        <begin position="362"/>
        <end position="374"/>
    </location>
</feature>
<dbReference type="Pfam" id="PF26118">
    <property type="entry name" value="DUF8035"/>
    <property type="match status" value="1"/>
</dbReference>
<dbReference type="SUPFAM" id="SSF48350">
    <property type="entry name" value="GTPase activation domain, GAP"/>
    <property type="match status" value="1"/>
</dbReference>
<sequence>MATGPQPISQPSHRGAPISNNVQQAVSPPSKEQLRSWWKGFGKRRDRSEEQAPAGRGIFGVPLPQSILYANVAISLTNDHGESFIYGYVPIVVAKCGVFLKEKATDVEGIFRLSGSAKRIKDLQTIFNTPEKYGKGLDWTGYTVHDAANILRRYLNQLPEPIVPLEFYDRFRTPLRAYQAKVGDDAQATTMELEEHHRAVTAYQKLITELPALNRQLLLYILDLLAVFASKADLNRMTAQNLAAIFQPGIISHPNHDMAPNEYRLSQDVLIFLIDNQDNFLIGMNGTAMDEKTKDEVKSGPPSITTPKATTLGRSASTASAGADSLRRAAGLRRNASLSSRNSRDRSSPGVSSPGTPVSPGAMGGSVGTNGGLGRSNTVPSNRSPAMSGRRFQRIADANESGTPTINTPAPIPGSPPDEQTTPQDVSAPASSRGTDVRHPLAAQQQQTIYSMVVENNQIAEPAASIVAAHDVRPTQDAAAVNPVNGRQTRERKISGYLAKSPIFGPLDGQRDPNRQPRKLQKRRLPGSSNESAQSSQASLHADDAAAFHTPLATPSNFTYERQNPIEGHYPSLSNTAATPTTEYPSESSTRSPTSQGNRNMSQTLMPPRSPTTSAHSRESATDPSDLDALEDPAVRKEKRRHRYRWSKADAAPLAPPPPIGQNPGARTSNSSLGSNRPRKSFTGDSQLTQSSNMDASSTGHPSAMNVSSRESAELLNAQNTEAEKKSFFGRMKAKMQQRSEDKRERDPDRAKSPPRIHADQANSRNSLSAFAYEHLSPRGRSLDKPREEPLPVVHEQGHERSGSKTPLAPQAMQQARMSTGMPASAPVSTMPLQAQTTVSGPYAQQAPESASAPAAPTAPSTAPLMAAAGGPFSNLSPGAVPESVREEPPFGMAATEHPQASTQLLVQQSADSTQPPSAVAEQTPAQAPVAEPRPIHEINQQQMPSSPRWTKISKSVVSSEVLEQIGEDFEELETHVIVKREVPHEEMQELASKTMARPSTVAEATNATKPEQNDQANETRPQA</sequence>
<dbReference type="Gene3D" id="1.10.555.10">
    <property type="entry name" value="Rho GTPase activation protein"/>
    <property type="match status" value="1"/>
</dbReference>
<dbReference type="EMBL" id="JAVRRG010000009">
    <property type="protein sequence ID" value="KAK5099665.1"/>
    <property type="molecule type" value="Genomic_DNA"/>
</dbReference>
<dbReference type="CDD" id="cd04396">
    <property type="entry name" value="RhoGAP_fSAC7_BAG7"/>
    <property type="match status" value="1"/>
</dbReference>
<dbReference type="SMART" id="SM00324">
    <property type="entry name" value="RhoGAP"/>
    <property type="match status" value="1"/>
</dbReference>
<dbReference type="PANTHER" id="PTHR15228:SF25">
    <property type="entry name" value="F-BAR DOMAIN-CONTAINING PROTEIN"/>
    <property type="match status" value="1"/>
</dbReference>
<keyword evidence="5" id="KW-1185">Reference proteome</keyword>
<gene>
    <name evidence="4" type="primary">SAC7_1</name>
    <name evidence="4" type="ORF">LTR24_001324</name>
</gene>
<feature type="compositionally biased region" description="Basic residues" evidence="2">
    <location>
        <begin position="637"/>
        <end position="646"/>
    </location>
</feature>